<feature type="transmembrane region" description="Helical" evidence="7">
    <location>
        <begin position="139"/>
        <end position="159"/>
    </location>
</feature>
<evidence type="ECO:0000256" key="3">
    <source>
        <dbReference type="ARBA" id="ARBA00022475"/>
    </source>
</evidence>
<keyword evidence="3" id="KW-1003">Cell membrane</keyword>
<dbReference type="RefSeq" id="WP_073540293.1">
    <property type="nucleotide sequence ID" value="NZ_CP018335.1"/>
</dbReference>
<gene>
    <name evidence="9" type="ORF">BS101_19395</name>
</gene>
<evidence type="ECO:0000256" key="5">
    <source>
        <dbReference type="ARBA" id="ARBA00022989"/>
    </source>
</evidence>
<reference evidence="9 10" key="1">
    <citation type="submission" date="2016-12" db="EMBL/GenBank/DDBJ databases">
        <title>Complete genome sequence of Clostridium kluyveri JZZ isolated from the pit mud of a Chinese flavor liquor-making factory.</title>
        <authorList>
            <person name="Wang Y."/>
        </authorList>
    </citation>
    <scope>NUCLEOTIDE SEQUENCE [LARGE SCALE GENOMIC DNA]</scope>
    <source>
        <strain evidence="9 10">JZZ</strain>
    </source>
</reference>
<proteinExistence type="inferred from homology"/>
<evidence type="ECO:0000256" key="1">
    <source>
        <dbReference type="ARBA" id="ARBA00004651"/>
    </source>
</evidence>
<feature type="transmembrane region" description="Helical" evidence="7">
    <location>
        <begin position="83"/>
        <end position="101"/>
    </location>
</feature>
<feature type="transmembrane region" description="Helical" evidence="7">
    <location>
        <begin position="281"/>
        <end position="299"/>
    </location>
</feature>
<accession>A0A1L5FD41</accession>
<feature type="transmembrane region" description="Helical" evidence="7">
    <location>
        <begin position="43"/>
        <end position="63"/>
    </location>
</feature>
<dbReference type="Proteomes" id="UP000184604">
    <property type="component" value="Chromosome"/>
</dbReference>
<keyword evidence="4 7" id="KW-0812">Transmembrane</keyword>
<feature type="transmembrane region" description="Helical" evidence="7">
    <location>
        <begin position="165"/>
        <end position="182"/>
    </location>
</feature>
<evidence type="ECO:0000313" key="9">
    <source>
        <dbReference type="EMBL" id="APM40730.1"/>
    </source>
</evidence>
<feature type="transmembrane region" description="Helical" evidence="7">
    <location>
        <begin position="107"/>
        <end position="127"/>
    </location>
</feature>
<evidence type="ECO:0000313" key="10">
    <source>
        <dbReference type="Proteomes" id="UP000184604"/>
    </source>
</evidence>
<keyword evidence="6 7" id="KW-0472">Membrane</keyword>
<evidence type="ECO:0000256" key="2">
    <source>
        <dbReference type="ARBA" id="ARBA00007362"/>
    </source>
</evidence>
<keyword evidence="5 7" id="KW-1133">Transmembrane helix</keyword>
<dbReference type="AlphaFoldDB" id="A0A1L5FD41"/>
<name>A0A1L5FD41_CLOKL</name>
<feature type="transmembrane region" description="Helical" evidence="7">
    <location>
        <begin position="221"/>
        <end position="244"/>
    </location>
</feature>
<feature type="transmembrane region" description="Helical" evidence="7">
    <location>
        <begin position="16"/>
        <end position="37"/>
    </location>
</feature>
<dbReference type="GO" id="GO:0005886">
    <property type="term" value="C:plasma membrane"/>
    <property type="evidence" value="ECO:0007669"/>
    <property type="project" value="UniProtKB-SubCell"/>
</dbReference>
<feature type="domain" description="EamA" evidence="8">
    <location>
        <begin position="165"/>
        <end position="298"/>
    </location>
</feature>
<evidence type="ECO:0000259" key="8">
    <source>
        <dbReference type="Pfam" id="PF00892"/>
    </source>
</evidence>
<dbReference type="PANTHER" id="PTHR32322">
    <property type="entry name" value="INNER MEMBRANE TRANSPORTER"/>
    <property type="match status" value="1"/>
</dbReference>
<feature type="transmembrane region" description="Helical" evidence="7">
    <location>
        <begin position="194"/>
        <end position="215"/>
    </location>
</feature>
<comment type="similarity">
    <text evidence="2">Belongs to the EamA transporter family.</text>
</comment>
<dbReference type="SUPFAM" id="SSF103481">
    <property type="entry name" value="Multidrug resistance efflux transporter EmrE"/>
    <property type="match status" value="2"/>
</dbReference>
<dbReference type="InterPro" id="IPR050638">
    <property type="entry name" value="AA-Vitamin_Transporters"/>
</dbReference>
<feature type="domain" description="EamA" evidence="8">
    <location>
        <begin position="14"/>
        <end position="152"/>
    </location>
</feature>
<dbReference type="EMBL" id="CP018335">
    <property type="protein sequence ID" value="APM40730.1"/>
    <property type="molecule type" value="Genomic_DNA"/>
</dbReference>
<organism evidence="9 10">
    <name type="scientific">Clostridium kluyveri</name>
    <dbReference type="NCBI Taxonomy" id="1534"/>
    <lineage>
        <taxon>Bacteria</taxon>
        <taxon>Bacillati</taxon>
        <taxon>Bacillota</taxon>
        <taxon>Clostridia</taxon>
        <taxon>Eubacteriales</taxon>
        <taxon>Clostridiaceae</taxon>
        <taxon>Clostridium</taxon>
    </lineage>
</organism>
<dbReference type="InterPro" id="IPR000620">
    <property type="entry name" value="EamA_dom"/>
</dbReference>
<sequence>MLVEGAAKVQSRTKGIVLVIFAAVLWGVSGTVAQYLFQKRFTPEWLVVIRLLLSGIILLCYAFFKLKKDIWDIWKYRHHRFNLILFSIIGMLGVQYTYFAAIKYSNAATATILQYLSMVIITCYLAVFLKKIPGLRQAVAIILAIVGTFFIITHGNVHALSISKLGLFWGLSSAFALAFYTLQPCSLLSKWDSIVVVGWGMLIGGLTFSLFYHPWDFTGQWSGASISGVIFVVIFGTLIPFWCYMESTKHIKPSETNVLACVEPLSSVFLSVLWLHISFGIMEWIGAICIITTVVILSGEKT</sequence>
<dbReference type="PANTHER" id="PTHR32322:SF18">
    <property type="entry name" value="S-ADENOSYLMETHIONINE_S-ADENOSYLHOMOCYSTEINE TRANSPORTER"/>
    <property type="match status" value="1"/>
</dbReference>
<evidence type="ECO:0000256" key="4">
    <source>
        <dbReference type="ARBA" id="ARBA00022692"/>
    </source>
</evidence>
<dbReference type="Pfam" id="PF00892">
    <property type="entry name" value="EamA"/>
    <property type="match status" value="2"/>
</dbReference>
<evidence type="ECO:0000256" key="7">
    <source>
        <dbReference type="SAM" id="Phobius"/>
    </source>
</evidence>
<dbReference type="OrthoDB" id="9810818at2"/>
<protein>
    <submittedName>
        <fullName evidence="9">EamA family transporter</fullName>
    </submittedName>
</protein>
<comment type="subcellular location">
    <subcellularLocation>
        <location evidence="1">Cell membrane</location>
        <topology evidence="1">Multi-pass membrane protein</topology>
    </subcellularLocation>
</comment>
<evidence type="ECO:0000256" key="6">
    <source>
        <dbReference type="ARBA" id="ARBA00023136"/>
    </source>
</evidence>
<dbReference type="InterPro" id="IPR037185">
    <property type="entry name" value="EmrE-like"/>
</dbReference>
<feature type="transmembrane region" description="Helical" evidence="7">
    <location>
        <begin position="256"/>
        <end position="275"/>
    </location>
</feature>